<evidence type="ECO:0000256" key="4">
    <source>
        <dbReference type="ARBA" id="ARBA00022692"/>
    </source>
</evidence>
<dbReference type="PANTHER" id="PTHR30193:SF37">
    <property type="entry name" value="INNER MEMBRANE ABC TRANSPORTER PERMEASE PROTEIN YCJO"/>
    <property type="match status" value="1"/>
</dbReference>
<proteinExistence type="inferred from homology"/>
<keyword evidence="5 7" id="KW-1133">Transmembrane helix</keyword>
<feature type="transmembrane region" description="Helical" evidence="7">
    <location>
        <begin position="274"/>
        <end position="299"/>
    </location>
</feature>
<feature type="transmembrane region" description="Helical" evidence="7">
    <location>
        <begin position="89"/>
        <end position="108"/>
    </location>
</feature>
<evidence type="ECO:0000256" key="6">
    <source>
        <dbReference type="ARBA" id="ARBA00023136"/>
    </source>
</evidence>
<keyword evidence="10" id="KW-1185">Reference proteome</keyword>
<gene>
    <name evidence="9" type="ORF">ACJDUH_02185</name>
</gene>
<feature type="domain" description="ABC transmembrane type-1" evidence="8">
    <location>
        <begin position="83"/>
        <end position="295"/>
    </location>
</feature>
<dbReference type="Gene3D" id="1.10.3720.10">
    <property type="entry name" value="MetI-like"/>
    <property type="match status" value="1"/>
</dbReference>
<dbReference type="InterPro" id="IPR051393">
    <property type="entry name" value="ABC_transporter_permease"/>
</dbReference>
<feature type="transmembrane region" description="Helical" evidence="7">
    <location>
        <begin position="213"/>
        <end position="234"/>
    </location>
</feature>
<feature type="transmembrane region" description="Helical" evidence="7">
    <location>
        <begin position="21"/>
        <end position="44"/>
    </location>
</feature>
<dbReference type="CDD" id="cd06261">
    <property type="entry name" value="TM_PBP2"/>
    <property type="match status" value="1"/>
</dbReference>
<evidence type="ECO:0000256" key="2">
    <source>
        <dbReference type="ARBA" id="ARBA00022448"/>
    </source>
</evidence>
<sequence length="306" mass="34446">MINITKNTKVSKSKHLINKKYLSLLFFIAPALILYITFFVIPMISGVYYSFTDWNALNQTFKFLGLKNYIEAIKDDKYFMDSIIFTLKYAVVLVVSQNIFAIALAVLIDSKKRGNGFFRTIFFIPNMISMIISSFVWVFIFTKVLSEISTKTHIAFLNSSWLGEPKLAFIAILIVSLWVGVGYMMLIYLAALQGVPQELKEASIIDGASPFQTFFKITLPLIMHAITICTFLTLSTGFKAFDIIYALTGGGPVRSTTVMGLNIYNEAFNGNMRFAYASAKSIILFLIILVITLIQLGVLKRKEIEA</sequence>
<feature type="transmembrane region" description="Helical" evidence="7">
    <location>
        <begin position="167"/>
        <end position="192"/>
    </location>
</feature>
<dbReference type="SUPFAM" id="SSF161098">
    <property type="entry name" value="MetI-like"/>
    <property type="match status" value="1"/>
</dbReference>
<evidence type="ECO:0000259" key="8">
    <source>
        <dbReference type="PROSITE" id="PS50928"/>
    </source>
</evidence>
<feature type="transmembrane region" description="Helical" evidence="7">
    <location>
        <begin position="120"/>
        <end position="140"/>
    </location>
</feature>
<dbReference type="EMBL" id="JBJHZY010000001">
    <property type="protein sequence ID" value="MFL0266896.1"/>
    <property type="molecule type" value="Genomic_DNA"/>
</dbReference>
<keyword evidence="2 7" id="KW-0813">Transport</keyword>
<evidence type="ECO:0000256" key="7">
    <source>
        <dbReference type="RuleBase" id="RU363032"/>
    </source>
</evidence>
<dbReference type="Proteomes" id="UP001623661">
    <property type="component" value="Unassembled WGS sequence"/>
</dbReference>
<dbReference type="PANTHER" id="PTHR30193">
    <property type="entry name" value="ABC TRANSPORTER PERMEASE PROTEIN"/>
    <property type="match status" value="1"/>
</dbReference>
<keyword evidence="4 7" id="KW-0812">Transmembrane</keyword>
<dbReference type="InterPro" id="IPR000515">
    <property type="entry name" value="MetI-like"/>
</dbReference>
<name>A0ABW8TNY5_9CLOT</name>
<evidence type="ECO:0000313" key="10">
    <source>
        <dbReference type="Proteomes" id="UP001623661"/>
    </source>
</evidence>
<evidence type="ECO:0000256" key="1">
    <source>
        <dbReference type="ARBA" id="ARBA00004651"/>
    </source>
</evidence>
<evidence type="ECO:0000313" key="9">
    <source>
        <dbReference type="EMBL" id="MFL0266896.1"/>
    </source>
</evidence>
<keyword evidence="6 7" id="KW-0472">Membrane</keyword>
<keyword evidence="3" id="KW-1003">Cell membrane</keyword>
<protein>
    <submittedName>
        <fullName evidence="9">Carbohydrate ABC transporter permease</fullName>
    </submittedName>
</protein>
<comment type="caution">
    <text evidence="9">The sequence shown here is derived from an EMBL/GenBank/DDBJ whole genome shotgun (WGS) entry which is preliminary data.</text>
</comment>
<dbReference type="InterPro" id="IPR035906">
    <property type="entry name" value="MetI-like_sf"/>
</dbReference>
<comment type="similarity">
    <text evidence="7">Belongs to the binding-protein-dependent transport system permease family.</text>
</comment>
<dbReference type="PROSITE" id="PS50928">
    <property type="entry name" value="ABC_TM1"/>
    <property type="match status" value="1"/>
</dbReference>
<accession>A0ABW8TNY5</accession>
<reference evidence="9 10" key="1">
    <citation type="submission" date="2024-11" db="EMBL/GenBank/DDBJ databases">
        <authorList>
            <person name="Heng Y.C."/>
            <person name="Lim A.C.H."/>
            <person name="Lee J.K.Y."/>
            <person name="Kittelmann S."/>
        </authorList>
    </citation>
    <scope>NUCLEOTIDE SEQUENCE [LARGE SCALE GENOMIC DNA]</scope>
    <source>
        <strain evidence="9 10">WILCCON 0202</strain>
    </source>
</reference>
<evidence type="ECO:0000256" key="3">
    <source>
        <dbReference type="ARBA" id="ARBA00022475"/>
    </source>
</evidence>
<comment type="subcellular location">
    <subcellularLocation>
        <location evidence="1 7">Cell membrane</location>
        <topology evidence="1 7">Multi-pass membrane protein</topology>
    </subcellularLocation>
</comment>
<dbReference type="Pfam" id="PF00528">
    <property type="entry name" value="BPD_transp_1"/>
    <property type="match status" value="1"/>
</dbReference>
<evidence type="ECO:0000256" key="5">
    <source>
        <dbReference type="ARBA" id="ARBA00022989"/>
    </source>
</evidence>
<dbReference type="RefSeq" id="WP_406763514.1">
    <property type="nucleotide sequence ID" value="NZ_JBJHZY010000001.1"/>
</dbReference>
<organism evidence="9 10">
    <name type="scientific">Candidatus Clostridium radicumherbarum</name>
    <dbReference type="NCBI Taxonomy" id="3381662"/>
    <lineage>
        <taxon>Bacteria</taxon>
        <taxon>Bacillati</taxon>
        <taxon>Bacillota</taxon>
        <taxon>Clostridia</taxon>
        <taxon>Eubacteriales</taxon>
        <taxon>Clostridiaceae</taxon>
        <taxon>Clostridium</taxon>
    </lineage>
</organism>